<dbReference type="EnsemblFungi" id="MAPG_10857T0">
    <property type="protein sequence ID" value="MAPG_10857T0"/>
    <property type="gene ID" value="MAPG_10857"/>
</dbReference>
<feature type="compositionally biased region" description="Basic and acidic residues" evidence="4">
    <location>
        <begin position="22"/>
        <end position="35"/>
    </location>
</feature>
<dbReference type="PANTHER" id="PTHR28263">
    <property type="entry name" value="GOLGI TO ER TRAFFIC PROTEIN 2"/>
    <property type="match status" value="1"/>
</dbReference>
<dbReference type="EMBL" id="GL876978">
    <property type="protein sequence ID" value="KLU91908.1"/>
    <property type="molecule type" value="Genomic_DNA"/>
</dbReference>
<dbReference type="GO" id="GO:0006890">
    <property type="term" value="P:retrograde vesicle-mediated transport, Golgi to endoplasmic reticulum"/>
    <property type="evidence" value="ECO:0007669"/>
    <property type="project" value="TreeGrafter"/>
</dbReference>
<evidence type="ECO:0008006" key="8">
    <source>
        <dbReference type="Google" id="ProtNLM"/>
    </source>
</evidence>
<evidence type="ECO:0000256" key="4">
    <source>
        <dbReference type="SAM" id="MobiDB-lite"/>
    </source>
</evidence>
<organism evidence="6 7">
    <name type="scientific">Magnaporthiopsis poae (strain ATCC 64411 / 73-15)</name>
    <name type="common">Kentucky bluegrass fungus</name>
    <name type="synonym">Magnaporthe poae</name>
    <dbReference type="NCBI Taxonomy" id="644358"/>
    <lineage>
        <taxon>Eukaryota</taxon>
        <taxon>Fungi</taxon>
        <taxon>Dikarya</taxon>
        <taxon>Ascomycota</taxon>
        <taxon>Pezizomycotina</taxon>
        <taxon>Sordariomycetes</taxon>
        <taxon>Sordariomycetidae</taxon>
        <taxon>Magnaporthales</taxon>
        <taxon>Magnaporthaceae</taxon>
        <taxon>Magnaporthiopsis</taxon>
    </lineage>
</organism>
<accession>A0A0C4EDQ1</accession>
<keyword evidence="1" id="KW-0812">Transmembrane</keyword>
<reference evidence="5" key="3">
    <citation type="submission" date="2011-03" db="EMBL/GenBank/DDBJ databases">
        <title>Annotation of Magnaporthe poae ATCC 64411.</title>
        <authorList>
            <person name="Ma L.-J."/>
            <person name="Dead R."/>
            <person name="Young S.K."/>
            <person name="Zeng Q."/>
            <person name="Gargeya S."/>
            <person name="Fitzgerald M."/>
            <person name="Haas B."/>
            <person name="Abouelleil A."/>
            <person name="Alvarado L."/>
            <person name="Arachchi H.M."/>
            <person name="Berlin A."/>
            <person name="Brown A."/>
            <person name="Chapman S.B."/>
            <person name="Chen Z."/>
            <person name="Dunbar C."/>
            <person name="Freedman E."/>
            <person name="Gearin G."/>
            <person name="Gellesch M."/>
            <person name="Goldberg J."/>
            <person name="Griggs A."/>
            <person name="Gujja S."/>
            <person name="Heiman D."/>
            <person name="Howarth C."/>
            <person name="Larson L."/>
            <person name="Lui A."/>
            <person name="MacDonald P.J.P."/>
            <person name="Mehta T."/>
            <person name="Montmayeur A."/>
            <person name="Murphy C."/>
            <person name="Neiman D."/>
            <person name="Pearson M."/>
            <person name="Priest M."/>
            <person name="Roberts A."/>
            <person name="Saif S."/>
            <person name="Shea T."/>
            <person name="Shenoy N."/>
            <person name="Sisk P."/>
            <person name="Stolte C."/>
            <person name="Sykes S."/>
            <person name="Yandava C."/>
            <person name="Wortman J."/>
            <person name="Nusbaum C."/>
            <person name="Birren B."/>
        </authorList>
    </citation>
    <scope>NUCLEOTIDE SEQUENCE</scope>
    <source>
        <strain evidence="5">ATCC 64411</strain>
    </source>
</reference>
<reference evidence="6" key="5">
    <citation type="submission" date="2015-06" db="UniProtKB">
        <authorList>
            <consortium name="EnsemblFungi"/>
        </authorList>
    </citation>
    <scope>IDENTIFICATION</scope>
    <source>
        <strain evidence="6">ATCC 64411</strain>
    </source>
</reference>
<protein>
    <recommendedName>
        <fullName evidence="8">GET complex subunit GET2</fullName>
    </recommendedName>
</protein>
<reference evidence="6" key="4">
    <citation type="journal article" date="2015" name="G3 (Bethesda)">
        <title>Genome sequences of three phytopathogenic species of the Magnaporthaceae family of fungi.</title>
        <authorList>
            <person name="Okagaki L.H."/>
            <person name="Nunes C.C."/>
            <person name="Sailsbery J."/>
            <person name="Clay B."/>
            <person name="Brown D."/>
            <person name="John T."/>
            <person name="Oh Y."/>
            <person name="Young N."/>
            <person name="Fitzgerald M."/>
            <person name="Haas B.J."/>
            <person name="Zeng Q."/>
            <person name="Young S."/>
            <person name="Adiconis X."/>
            <person name="Fan L."/>
            <person name="Levin J.Z."/>
            <person name="Mitchell T.K."/>
            <person name="Okubara P.A."/>
            <person name="Farman M.L."/>
            <person name="Kohn L.M."/>
            <person name="Birren B."/>
            <person name="Ma L.-J."/>
            <person name="Dean R.A."/>
        </authorList>
    </citation>
    <scope>NUCLEOTIDE SEQUENCE</scope>
    <source>
        <strain evidence="6">ATCC 64411 / 73-15</strain>
    </source>
</reference>
<dbReference type="STRING" id="644358.A0A0C4EDQ1"/>
<feature type="region of interest" description="Disordered" evidence="4">
    <location>
        <begin position="1"/>
        <end position="117"/>
    </location>
</feature>
<sequence length="363" mass="38356">MTEGVGTGATSAEDAAAARAAEQARIRKERREAKIKAGGSARLNKITGLGGGLQRDPIPQPPTAEQQQPSRPAATSAAAAADEHADPAEVDISEHHYVPRATPRRPADSSSPAPGPELSEAQLRQFMLGLDPQAGAGAGAGAGVGANDPMVQLLNQMLTTMGGGAVEVPSSESLHLDDTVPRTLSEHSPYLTHCTASSTIWISCCPATPPVDTYARFWRLLHLVLSASLGLYLVVSTGTSNAGFTGSREDRDRAAVADADGIPDLLDGDVKARRQVFFMAFLTVEAVLITSRFFLDRARPQPTGLVWTVAGFLPDPYRAYTESVLRYSQIISTLRADLLVLVFMLGVSSLLRSCSFCGFGGGQ</sequence>
<evidence type="ECO:0000313" key="7">
    <source>
        <dbReference type="Proteomes" id="UP000011715"/>
    </source>
</evidence>
<dbReference type="VEuPathDB" id="FungiDB:MAPG_10857"/>
<dbReference type="Proteomes" id="UP000011715">
    <property type="component" value="Unassembled WGS sequence"/>
</dbReference>
<name>A0A0C4EDQ1_MAGP6</name>
<feature type="compositionally biased region" description="Low complexity" evidence="4">
    <location>
        <begin position="12"/>
        <end position="21"/>
    </location>
</feature>
<reference evidence="7" key="2">
    <citation type="submission" date="2010-05" db="EMBL/GenBank/DDBJ databases">
        <title>The genome sequence of Magnaporthe poae strain ATCC 64411.</title>
        <authorList>
            <person name="Ma L.-J."/>
            <person name="Dead R."/>
            <person name="Young S."/>
            <person name="Zeng Q."/>
            <person name="Koehrsen M."/>
            <person name="Alvarado L."/>
            <person name="Berlin A."/>
            <person name="Chapman S.B."/>
            <person name="Chen Z."/>
            <person name="Freedman E."/>
            <person name="Gellesch M."/>
            <person name="Goldberg J."/>
            <person name="Griggs A."/>
            <person name="Gujja S."/>
            <person name="Heilman E.R."/>
            <person name="Heiman D."/>
            <person name="Hepburn T."/>
            <person name="Howarth C."/>
            <person name="Jen D."/>
            <person name="Larson L."/>
            <person name="Mehta T."/>
            <person name="Neiman D."/>
            <person name="Pearson M."/>
            <person name="Roberts A."/>
            <person name="Saif S."/>
            <person name="Shea T."/>
            <person name="Shenoy N."/>
            <person name="Sisk P."/>
            <person name="Stolte C."/>
            <person name="Sykes S."/>
            <person name="Walk T."/>
            <person name="White J."/>
            <person name="Yandava C."/>
            <person name="Haas B."/>
            <person name="Nusbaum C."/>
            <person name="Birren B."/>
        </authorList>
    </citation>
    <scope>NUCLEOTIDE SEQUENCE [LARGE SCALE GENOMIC DNA]</scope>
    <source>
        <strain evidence="7">ATCC 64411 / 73-15</strain>
    </source>
</reference>
<dbReference type="PANTHER" id="PTHR28263:SF1">
    <property type="entry name" value="GOLGI TO ER TRAFFIC PROTEIN 2"/>
    <property type="match status" value="1"/>
</dbReference>
<dbReference type="OrthoDB" id="5393181at2759"/>
<dbReference type="InterPro" id="IPR028143">
    <property type="entry name" value="Get2/sif1"/>
</dbReference>
<dbReference type="AlphaFoldDB" id="A0A0C4EDQ1"/>
<dbReference type="EMBL" id="ADBL01002678">
    <property type="status" value="NOT_ANNOTATED_CDS"/>
    <property type="molecule type" value="Genomic_DNA"/>
</dbReference>
<dbReference type="eggNOG" id="ENOG502S1RY">
    <property type="taxonomic scope" value="Eukaryota"/>
</dbReference>
<gene>
    <name evidence="5" type="ORF">MAPG_10857</name>
</gene>
<evidence type="ECO:0000256" key="3">
    <source>
        <dbReference type="ARBA" id="ARBA00023136"/>
    </source>
</evidence>
<reference evidence="5" key="1">
    <citation type="submission" date="2010-05" db="EMBL/GenBank/DDBJ databases">
        <title>The Genome Sequence of Magnaporthe poae strain ATCC 64411.</title>
        <authorList>
            <consortium name="The Broad Institute Genome Sequencing Platform"/>
            <consortium name="Broad Institute Genome Sequencing Center for Infectious Disease"/>
            <person name="Ma L.-J."/>
            <person name="Dead R."/>
            <person name="Young S."/>
            <person name="Zeng Q."/>
            <person name="Koehrsen M."/>
            <person name="Alvarado L."/>
            <person name="Berlin A."/>
            <person name="Chapman S.B."/>
            <person name="Chen Z."/>
            <person name="Freedman E."/>
            <person name="Gellesch M."/>
            <person name="Goldberg J."/>
            <person name="Griggs A."/>
            <person name="Gujja S."/>
            <person name="Heilman E.R."/>
            <person name="Heiman D."/>
            <person name="Hepburn T."/>
            <person name="Howarth C."/>
            <person name="Jen D."/>
            <person name="Larson L."/>
            <person name="Mehta T."/>
            <person name="Neiman D."/>
            <person name="Pearson M."/>
            <person name="Roberts A."/>
            <person name="Saif S."/>
            <person name="Shea T."/>
            <person name="Shenoy N."/>
            <person name="Sisk P."/>
            <person name="Stolte C."/>
            <person name="Sykes S."/>
            <person name="Walk T."/>
            <person name="White J."/>
            <person name="Yandava C."/>
            <person name="Haas B."/>
            <person name="Nusbaum C."/>
            <person name="Birren B."/>
        </authorList>
    </citation>
    <scope>NUCLEOTIDE SEQUENCE</scope>
    <source>
        <strain evidence="5">ATCC 64411</strain>
    </source>
</reference>
<evidence type="ECO:0000313" key="6">
    <source>
        <dbReference type="EnsemblFungi" id="MAPG_10857T0"/>
    </source>
</evidence>
<keyword evidence="7" id="KW-1185">Reference proteome</keyword>
<dbReference type="Pfam" id="PF08690">
    <property type="entry name" value="GET2"/>
    <property type="match status" value="1"/>
</dbReference>
<dbReference type="OMA" id="MRYGQIF"/>
<keyword evidence="3" id="KW-0472">Membrane</keyword>
<feature type="compositionally biased region" description="Basic and acidic residues" evidence="4">
    <location>
        <begin position="81"/>
        <end position="97"/>
    </location>
</feature>
<evidence type="ECO:0000313" key="5">
    <source>
        <dbReference type="EMBL" id="KLU91908.1"/>
    </source>
</evidence>
<keyword evidence="2" id="KW-1133">Transmembrane helix</keyword>
<evidence type="ECO:0000256" key="2">
    <source>
        <dbReference type="ARBA" id="ARBA00022989"/>
    </source>
</evidence>
<evidence type="ECO:0000256" key="1">
    <source>
        <dbReference type="ARBA" id="ARBA00022692"/>
    </source>
</evidence>
<proteinExistence type="predicted"/>